<protein>
    <submittedName>
        <fullName evidence="1">Uncharacterized protein</fullName>
    </submittedName>
</protein>
<dbReference type="Proteomes" id="UP000190460">
    <property type="component" value="Unassembled WGS sequence"/>
</dbReference>
<dbReference type="STRING" id="92487.SAMN02745130_00855"/>
<evidence type="ECO:0000313" key="2">
    <source>
        <dbReference type="Proteomes" id="UP000190460"/>
    </source>
</evidence>
<accession>A0A1T4W2M8</accession>
<sequence length="101" mass="10801">MWSGIGKGLDPVQIEEVKAVSQPVAMGEHCHSLKSVSAPTNSDCGMQSGGSCDNCFTHCGGALLTAEFPNFTMPPPLLVEHKAHFYTPLLNTAFFRPPQIA</sequence>
<reference evidence="1 2" key="1">
    <citation type="submission" date="2017-02" db="EMBL/GenBank/DDBJ databases">
        <authorList>
            <person name="Peterson S.W."/>
        </authorList>
    </citation>
    <scope>NUCLEOTIDE SEQUENCE [LARGE SCALE GENOMIC DNA]</scope>
    <source>
        <strain evidence="1 2">ATCC 49788</strain>
    </source>
</reference>
<dbReference type="AlphaFoldDB" id="A0A1T4W2M8"/>
<name>A0A1T4W2M8_9GAMM</name>
<proteinExistence type="predicted"/>
<gene>
    <name evidence="1" type="ORF">SAMN02745130_00855</name>
</gene>
<keyword evidence="2" id="KW-1185">Reference proteome</keyword>
<organism evidence="1 2">
    <name type="scientific">Thiothrix eikelboomii</name>
    <dbReference type="NCBI Taxonomy" id="92487"/>
    <lineage>
        <taxon>Bacteria</taxon>
        <taxon>Pseudomonadati</taxon>
        <taxon>Pseudomonadota</taxon>
        <taxon>Gammaproteobacteria</taxon>
        <taxon>Thiotrichales</taxon>
        <taxon>Thiotrichaceae</taxon>
        <taxon>Thiothrix</taxon>
    </lineage>
</organism>
<evidence type="ECO:0000313" key="1">
    <source>
        <dbReference type="EMBL" id="SKA71496.1"/>
    </source>
</evidence>
<dbReference type="EMBL" id="FUYB01000003">
    <property type="protein sequence ID" value="SKA71496.1"/>
    <property type="molecule type" value="Genomic_DNA"/>
</dbReference>